<dbReference type="InterPro" id="IPR006259">
    <property type="entry name" value="Adenyl_kin_sub"/>
</dbReference>
<dbReference type="InterPro" id="IPR033690">
    <property type="entry name" value="Adenylat_kinase_CS"/>
</dbReference>
<dbReference type="GO" id="GO:0004017">
    <property type="term" value="F:AMP kinase activity"/>
    <property type="evidence" value="ECO:0007669"/>
    <property type="project" value="UniProtKB-EC"/>
</dbReference>
<dbReference type="PROSITE" id="PS00113">
    <property type="entry name" value="ADENYLATE_KINASE"/>
    <property type="match status" value="1"/>
</dbReference>
<evidence type="ECO:0000313" key="8">
    <source>
        <dbReference type="EMBL" id="CAD8791426.1"/>
    </source>
</evidence>
<dbReference type="Gene3D" id="3.40.50.300">
    <property type="entry name" value="P-loop containing nucleotide triphosphate hydrolases"/>
    <property type="match status" value="1"/>
</dbReference>
<reference evidence="8" key="1">
    <citation type="submission" date="2021-01" db="EMBL/GenBank/DDBJ databases">
        <authorList>
            <person name="Corre E."/>
            <person name="Pelletier E."/>
            <person name="Niang G."/>
            <person name="Scheremetjew M."/>
            <person name="Finn R."/>
            <person name="Kale V."/>
            <person name="Holt S."/>
            <person name="Cochrane G."/>
            <person name="Meng A."/>
            <person name="Brown T."/>
            <person name="Cohen L."/>
        </authorList>
    </citation>
    <scope>NUCLEOTIDE SEQUENCE</scope>
    <source>
        <strain evidence="8">SAG 63-3</strain>
    </source>
</reference>
<evidence type="ECO:0000256" key="1">
    <source>
        <dbReference type="ARBA" id="ARBA00000582"/>
    </source>
</evidence>
<gene>
    <name evidence="8" type="ORF">PPAR00522_LOCUS21249</name>
</gene>
<dbReference type="CDD" id="cd01428">
    <property type="entry name" value="ADK"/>
    <property type="match status" value="1"/>
</dbReference>
<dbReference type="EC" id="2.7.4.3" evidence="3"/>
<protein>
    <recommendedName>
        <fullName evidence="3">adenylate kinase</fullName>
        <ecNumber evidence="3">2.7.4.3</ecNumber>
    </recommendedName>
</protein>
<evidence type="ECO:0000256" key="7">
    <source>
        <dbReference type="RuleBase" id="RU003330"/>
    </source>
</evidence>
<evidence type="ECO:0000256" key="3">
    <source>
        <dbReference type="ARBA" id="ARBA00012955"/>
    </source>
</evidence>
<dbReference type="EMBL" id="HBFM01032452">
    <property type="protein sequence ID" value="CAD8791426.1"/>
    <property type="molecule type" value="Transcribed_RNA"/>
</dbReference>
<accession>A0A7S0VSG9</accession>
<dbReference type="NCBIfam" id="TIGR01351">
    <property type="entry name" value="adk"/>
    <property type="match status" value="1"/>
</dbReference>
<dbReference type="HAMAP" id="MF_00235">
    <property type="entry name" value="Adenylate_kinase_Adk"/>
    <property type="match status" value="1"/>
</dbReference>
<evidence type="ECO:0000256" key="5">
    <source>
        <dbReference type="ARBA" id="ARBA00022741"/>
    </source>
</evidence>
<dbReference type="InterPro" id="IPR027417">
    <property type="entry name" value="P-loop_NTPase"/>
</dbReference>
<proteinExistence type="inferred from homology"/>
<sequence>MKVMISGAPASGKGTQCARIVEEYKLVHISVGDILRSEVIHGTNEGRIAKDFMDRGALVPDDVVVEMVKHRLSQSDVKEHGWLLDGYPRTLAQAEAIDHEHIRPDVFLLIDVPEDVLVERVVGRRLDPSNGAIYHLKFKPPPKEIVDRLIQRSDDTEEKVRVRLDAYKKNVEAVIGDYTTLLRKVNGQGPIEEVFNRVKAVLDEIPESKASS</sequence>
<evidence type="ECO:0000256" key="6">
    <source>
        <dbReference type="ARBA" id="ARBA00022777"/>
    </source>
</evidence>
<dbReference type="PANTHER" id="PTHR23359">
    <property type="entry name" value="NUCLEOTIDE KINASE"/>
    <property type="match status" value="1"/>
</dbReference>
<dbReference type="Pfam" id="PF00406">
    <property type="entry name" value="ADK"/>
    <property type="match status" value="1"/>
</dbReference>
<evidence type="ECO:0000256" key="2">
    <source>
        <dbReference type="ARBA" id="ARBA00007220"/>
    </source>
</evidence>
<dbReference type="GO" id="GO:0005524">
    <property type="term" value="F:ATP binding"/>
    <property type="evidence" value="ECO:0007669"/>
    <property type="project" value="InterPro"/>
</dbReference>
<keyword evidence="5" id="KW-0547">Nucleotide-binding</keyword>
<evidence type="ECO:0000256" key="4">
    <source>
        <dbReference type="ARBA" id="ARBA00022679"/>
    </source>
</evidence>
<comment type="catalytic activity">
    <reaction evidence="1">
        <text>AMP + ATP = 2 ADP</text>
        <dbReference type="Rhea" id="RHEA:12973"/>
        <dbReference type="ChEBI" id="CHEBI:30616"/>
        <dbReference type="ChEBI" id="CHEBI:456215"/>
        <dbReference type="ChEBI" id="CHEBI:456216"/>
        <dbReference type="EC" id="2.7.4.3"/>
    </reaction>
</comment>
<organism evidence="8">
    <name type="scientific">Polytomella parva</name>
    <dbReference type="NCBI Taxonomy" id="51329"/>
    <lineage>
        <taxon>Eukaryota</taxon>
        <taxon>Viridiplantae</taxon>
        <taxon>Chlorophyta</taxon>
        <taxon>core chlorophytes</taxon>
        <taxon>Chlorophyceae</taxon>
        <taxon>CS clade</taxon>
        <taxon>Chlamydomonadales</taxon>
        <taxon>Chlamydomonadaceae</taxon>
        <taxon>Polytomella</taxon>
    </lineage>
</organism>
<dbReference type="AlphaFoldDB" id="A0A7S0VSG9"/>
<dbReference type="InterPro" id="IPR000850">
    <property type="entry name" value="Adenylat/UMP-CMP_kin"/>
</dbReference>
<comment type="similarity">
    <text evidence="2 7">Belongs to the adenylate kinase family.</text>
</comment>
<name>A0A7S0VSG9_9CHLO</name>
<dbReference type="SUPFAM" id="SSF52540">
    <property type="entry name" value="P-loop containing nucleoside triphosphate hydrolases"/>
    <property type="match status" value="1"/>
</dbReference>
<keyword evidence="6 7" id="KW-0418">Kinase</keyword>
<dbReference type="PRINTS" id="PR00094">
    <property type="entry name" value="ADENYLTKNASE"/>
</dbReference>
<keyword evidence="4 7" id="KW-0808">Transferase</keyword>